<dbReference type="InterPro" id="IPR028082">
    <property type="entry name" value="Peripla_BP_I"/>
</dbReference>
<name>A0ABP6Z213_9ACTN</name>
<evidence type="ECO:0008006" key="3">
    <source>
        <dbReference type="Google" id="ProtNLM"/>
    </source>
</evidence>
<evidence type="ECO:0000313" key="2">
    <source>
        <dbReference type="Proteomes" id="UP001501074"/>
    </source>
</evidence>
<sequence length="937" mass="102237">MGNHRSAASGAGDDKMPVFKGARQLLECLERLARRPRRREAPASAGKTRGVQGIPLVCLKRVDDGGALVEGLARYLKEAEPRRIPHVVHRCVPPPPGADDLDDMAGGLLRIARELASGPNTAGGRIRFGRFGLVHWLIHQDLGADHIDSDGLLRRRLRDRELSSSRYASLFSDELPEFLDAPVARWAKLARIVPPLWFMVRLSGRVPGIGREYRWLLRQPYLEPQDPGTVLGFGVRLTEGRRDAEEPEEVLLLLVKAFLSDLAHAYRRSFWHPRGARRTSYPVVLLDDAEEGGFLLQHLVQEIRSHPRRTFDPLVLVAAARTFPPDALSGGGTGSGVVRWTASEAVDGYEAWCRRGAGRSRAEDVWHLLIRVPPVEVKPAADADDEQYAALWHAANNARRFEVATPALWARAWVVPVALVLLMVGGAGGWFATGRPAAPDIHLSLPRLSASDREEPADGPPVPANTDDVQLEEAGLPYCSKDAAAHRNVRLVLQSAERYECVGVAGQMAAFAPRDRSAAQFDATLSAQNDRAGELKRASPDRPVLCLVYATAFESRGKGGKTPDNTEQKLEFMGYLRAQQRQNTMRDGPNQPIVRLLLGNAGPGMGNYPAMLAQFGPAGDGCDALGVIGLDESTSTTRQLILKLNDLQYPVVSATLTADNLADGARNYFSVAAPNSAQAAEIARWAADRTDGRQVPRDVAVICPRDAGNLWSETLTHFLRRQFAGRRWNLTVYAYTPDLLEAEEDTGGGACGSSAVPVDELEDLPAQLREQGDPVVVFAGRGQDFGVFLTHFDSDLDVIAADDVSSDVARRQDNGSLDGREYSYISLAFAGEGESPAKQEYAGYLRFKGMNDIRADVDGHAALAEAAALAYIRAARAVRADGLALGRERLIEKLRLQAGDRAGSPDTGQLEPKVWSGVDCRVCVLRVTKNMRIRPDQ</sequence>
<comment type="caution">
    <text evidence="1">The sequence shown here is derived from an EMBL/GenBank/DDBJ whole genome shotgun (WGS) entry which is preliminary data.</text>
</comment>
<proteinExistence type="predicted"/>
<dbReference type="EMBL" id="BAAAZO010000001">
    <property type="protein sequence ID" value="GAA3594640.1"/>
    <property type="molecule type" value="Genomic_DNA"/>
</dbReference>
<dbReference type="Proteomes" id="UP001501074">
    <property type="component" value="Unassembled WGS sequence"/>
</dbReference>
<gene>
    <name evidence="1" type="ORF">GCM10022223_07160</name>
</gene>
<reference evidence="2" key="1">
    <citation type="journal article" date="2019" name="Int. J. Syst. Evol. Microbiol.">
        <title>The Global Catalogue of Microorganisms (GCM) 10K type strain sequencing project: providing services to taxonomists for standard genome sequencing and annotation.</title>
        <authorList>
            <consortium name="The Broad Institute Genomics Platform"/>
            <consortium name="The Broad Institute Genome Sequencing Center for Infectious Disease"/>
            <person name="Wu L."/>
            <person name="Ma J."/>
        </authorList>
    </citation>
    <scope>NUCLEOTIDE SEQUENCE [LARGE SCALE GENOMIC DNA]</scope>
    <source>
        <strain evidence="2">JCM 16902</strain>
    </source>
</reference>
<dbReference type="Gene3D" id="3.40.50.2300">
    <property type="match status" value="2"/>
</dbReference>
<accession>A0ABP6Z213</accession>
<dbReference type="RefSeq" id="WP_231484232.1">
    <property type="nucleotide sequence ID" value="NZ_BAAAZO010000001.1"/>
</dbReference>
<protein>
    <recommendedName>
        <fullName evidence="3">ABC-type branched-subunit amino acid transport system substrate-binding protein</fullName>
    </recommendedName>
</protein>
<keyword evidence="2" id="KW-1185">Reference proteome</keyword>
<evidence type="ECO:0000313" key="1">
    <source>
        <dbReference type="EMBL" id="GAA3594640.1"/>
    </source>
</evidence>
<dbReference type="SUPFAM" id="SSF53822">
    <property type="entry name" value="Periplasmic binding protein-like I"/>
    <property type="match status" value="1"/>
</dbReference>
<organism evidence="1 2">
    <name type="scientific">Kineosporia mesophila</name>
    <dbReference type="NCBI Taxonomy" id="566012"/>
    <lineage>
        <taxon>Bacteria</taxon>
        <taxon>Bacillati</taxon>
        <taxon>Actinomycetota</taxon>
        <taxon>Actinomycetes</taxon>
        <taxon>Kineosporiales</taxon>
        <taxon>Kineosporiaceae</taxon>
        <taxon>Kineosporia</taxon>
    </lineage>
</organism>